<accession>A0ABM8G3V8</accession>
<feature type="transmembrane region" description="Helical" evidence="1">
    <location>
        <begin position="76"/>
        <end position="93"/>
    </location>
</feature>
<name>A0ABM8G3V8_9CELL</name>
<keyword evidence="3" id="KW-1185">Reference proteome</keyword>
<keyword evidence="1" id="KW-1133">Transmembrane helix</keyword>
<proteinExistence type="predicted"/>
<dbReference type="EMBL" id="AP027729">
    <property type="protein sequence ID" value="BDZ42851.1"/>
    <property type="molecule type" value="Genomic_DNA"/>
</dbReference>
<evidence type="ECO:0000256" key="1">
    <source>
        <dbReference type="SAM" id="Phobius"/>
    </source>
</evidence>
<keyword evidence="1" id="KW-0472">Membrane</keyword>
<dbReference type="RefSeq" id="WP_286217251.1">
    <property type="nucleotide sequence ID" value="NZ_AP027729.1"/>
</dbReference>
<gene>
    <name evidence="2" type="ORF">GCM10025865_21500</name>
</gene>
<keyword evidence="1" id="KW-0812">Transmembrane</keyword>
<protein>
    <submittedName>
        <fullName evidence="2">Uncharacterized protein</fullName>
    </submittedName>
</protein>
<reference evidence="3" key="1">
    <citation type="journal article" date="2019" name="Int. J. Syst. Evol. Microbiol.">
        <title>The Global Catalogue of Microorganisms (GCM) 10K type strain sequencing project: providing services to taxonomists for standard genome sequencing and annotation.</title>
        <authorList>
            <consortium name="The Broad Institute Genomics Platform"/>
            <consortium name="The Broad Institute Genome Sequencing Center for Infectious Disease"/>
            <person name="Wu L."/>
            <person name="Ma J."/>
        </authorList>
    </citation>
    <scope>NUCLEOTIDE SEQUENCE [LARGE SCALE GENOMIC DNA]</scope>
    <source>
        <strain evidence="3">NBRC 108565</strain>
    </source>
</reference>
<organism evidence="2 3">
    <name type="scientific">Paraoerskovia sediminicola</name>
    <dbReference type="NCBI Taxonomy" id="1138587"/>
    <lineage>
        <taxon>Bacteria</taxon>
        <taxon>Bacillati</taxon>
        <taxon>Actinomycetota</taxon>
        <taxon>Actinomycetes</taxon>
        <taxon>Micrococcales</taxon>
        <taxon>Cellulomonadaceae</taxon>
        <taxon>Paraoerskovia</taxon>
    </lineage>
</organism>
<evidence type="ECO:0000313" key="2">
    <source>
        <dbReference type="EMBL" id="BDZ42851.1"/>
    </source>
</evidence>
<sequence>MRTDLPAEGYEISTGVPADSGARQVLLAEHADEGRSATLDGRALEPFTTADGRQGFTLGGDAGLLEVRYDAPGRRLWLVGAGLVLLVVALLALPTRRRRAVVR</sequence>
<evidence type="ECO:0000313" key="3">
    <source>
        <dbReference type="Proteomes" id="UP001321475"/>
    </source>
</evidence>
<dbReference type="Proteomes" id="UP001321475">
    <property type="component" value="Chromosome"/>
</dbReference>